<gene>
    <name evidence="15" type="primary">rbsK_2</name>
    <name evidence="13" type="synonym">rbsK</name>
    <name evidence="15" type="ORF">NCTC12871_01281</name>
</gene>
<evidence type="ECO:0000256" key="7">
    <source>
        <dbReference type="ARBA" id="ARBA00022741"/>
    </source>
</evidence>
<evidence type="ECO:0000256" key="12">
    <source>
        <dbReference type="ARBA" id="ARBA00023277"/>
    </source>
</evidence>
<dbReference type="Gene3D" id="3.40.1190.20">
    <property type="match status" value="1"/>
</dbReference>
<dbReference type="EC" id="2.7.1.15" evidence="2 13"/>
<dbReference type="Proteomes" id="UP000279799">
    <property type="component" value="Chromosome"/>
</dbReference>
<dbReference type="OrthoDB" id="9776822at2"/>
<keyword evidence="5 13" id="KW-0808">Transferase</keyword>
<dbReference type="GO" id="GO:0004747">
    <property type="term" value="F:ribokinase activity"/>
    <property type="evidence" value="ECO:0007669"/>
    <property type="project" value="UniProtKB-UniRule"/>
</dbReference>
<evidence type="ECO:0000256" key="4">
    <source>
        <dbReference type="ARBA" id="ARBA00022490"/>
    </source>
</evidence>
<dbReference type="SUPFAM" id="SSF53613">
    <property type="entry name" value="Ribokinase-like"/>
    <property type="match status" value="1"/>
</dbReference>
<evidence type="ECO:0000256" key="3">
    <source>
        <dbReference type="ARBA" id="ARBA00016943"/>
    </source>
</evidence>
<evidence type="ECO:0000313" key="15">
    <source>
        <dbReference type="EMBL" id="VEJ09796.1"/>
    </source>
</evidence>
<dbReference type="FunFam" id="3.40.1190.20:FF:000012">
    <property type="entry name" value="Ribokinase"/>
    <property type="match status" value="1"/>
</dbReference>
<comment type="similarity">
    <text evidence="1">Belongs to the carbohydrate kinase pfkB family.</text>
</comment>
<dbReference type="InterPro" id="IPR002173">
    <property type="entry name" value="Carboh/pur_kinase_PfkB_CS"/>
</dbReference>
<keyword evidence="16" id="KW-1185">Reference proteome</keyword>
<keyword evidence="6 13" id="KW-0479">Metal-binding</keyword>
<keyword evidence="10 13" id="KW-0460">Magnesium</keyword>
<accession>A0A448TV24</accession>
<feature type="active site" description="Proton acceptor" evidence="13">
    <location>
        <position position="256"/>
    </location>
</feature>
<keyword evidence="12 13" id="KW-0119">Carbohydrate metabolism</keyword>
<dbReference type="PANTHER" id="PTHR10584:SF166">
    <property type="entry name" value="RIBOKINASE"/>
    <property type="match status" value="1"/>
</dbReference>
<keyword evidence="9 13" id="KW-0067">ATP-binding</keyword>
<dbReference type="NCBIfam" id="NF008353">
    <property type="entry name" value="PRK11142.1"/>
    <property type="match status" value="1"/>
</dbReference>
<evidence type="ECO:0000256" key="6">
    <source>
        <dbReference type="ARBA" id="ARBA00022723"/>
    </source>
</evidence>
<evidence type="ECO:0000313" key="16">
    <source>
        <dbReference type="Proteomes" id="UP000279799"/>
    </source>
</evidence>
<feature type="binding site" evidence="13">
    <location>
        <position position="188"/>
    </location>
    <ligand>
        <name>ATP</name>
        <dbReference type="ChEBI" id="CHEBI:30616"/>
    </ligand>
</feature>
<evidence type="ECO:0000256" key="9">
    <source>
        <dbReference type="ARBA" id="ARBA00022840"/>
    </source>
</evidence>
<comment type="catalytic activity">
    <reaction evidence="13">
        <text>D-ribose + ATP = D-ribose 5-phosphate + ADP + H(+)</text>
        <dbReference type="Rhea" id="RHEA:13697"/>
        <dbReference type="ChEBI" id="CHEBI:15378"/>
        <dbReference type="ChEBI" id="CHEBI:30616"/>
        <dbReference type="ChEBI" id="CHEBI:47013"/>
        <dbReference type="ChEBI" id="CHEBI:78346"/>
        <dbReference type="ChEBI" id="CHEBI:456216"/>
        <dbReference type="EC" id="2.7.1.15"/>
    </reaction>
</comment>
<comment type="pathway">
    <text evidence="13">Carbohydrate metabolism; D-ribose degradation; D-ribose 5-phosphate from beta-D-ribopyranose: step 2/2.</text>
</comment>
<dbReference type="InterPro" id="IPR011611">
    <property type="entry name" value="PfkB_dom"/>
</dbReference>
<dbReference type="PRINTS" id="PR00990">
    <property type="entry name" value="RIBOKINASE"/>
</dbReference>
<dbReference type="GO" id="GO:0005829">
    <property type="term" value="C:cytosol"/>
    <property type="evidence" value="ECO:0007669"/>
    <property type="project" value="TreeGrafter"/>
</dbReference>
<feature type="binding site" evidence="13">
    <location>
        <position position="252"/>
    </location>
    <ligand>
        <name>K(+)</name>
        <dbReference type="ChEBI" id="CHEBI:29103"/>
    </ligand>
</feature>
<evidence type="ECO:0000256" key="8">
    <source>
        <dbReference type="ARBA" id="ARBA00022777"/>
    </source>
</evidence>
<dbReference type="Pfam" id="PF00294">
    <property type="entry name" value="PfkB"/>
    <property type="match status" value="1"/>
</dbReference>
<comment type="cofactor">
    <cofactor evidence="13">
        <name>Mg(2+)</name>
        <dbReference type="ChEBI" id="CHEBI:18420"/>
    </cofactor>
    <text evidence="13">Requires a divalent cation, most likely magnesium in vivo, as an electrophilic catalyst to aid phosphoryl group transfer. It is the chelate of the metal and the nucleotide that is the actual substrate.</text>
</comment>
<dbReference type="PROSITE" id="PS00584">
    <property type="entry name" value="PFKB_KINASES_2"/>
    <property type="match status" value="1"/>
</dbReference>
<feature type="binding site" evidence="13">
    <location>
        <position position="291"/>
    </location>
    <ligand>
        <name>K(+)</name>
        <dbReference type="ChEBI" id="CHEBI:29103"/>
    </ligand>
</feature>
<feature type="binding site" evidence="13">
    <location>
        <begin position="40"/>
        <end position="44"/>
    </location>
    <ligand>
        <name>substrate</name>
    </ligand>
</feature>
<feature type="domain" description="Carbohydrate kinase PfkB" evidence="14">
    <location>
        <begin position="3"/>
        <end position="298"/>
    </location>
</feature>
<evidence type="ECO:0000256" key="2">
    <source>
        <dbReference type="ARBA" id="ARBA00012035"/>
    </source>
</evidence>
<organism evidence="15 16">
    <name type="scientific">Actinobacillus delphinicola</name>
    <dbReference type="NCBI Taxonomy" id="51161"/>
    <lineage>
        <taxon>Bacteria</taxon>
        <taxon>Pseudomonadati</taxon>
        <taxon>Pseudomonadota</taxon>
        <taxon>Gammaproteobacteria</taxon>
        <taxon>Pasteurellales</taxon>
        <taxon>Pasteurellaceae</taxon>
        <taxon>Actinobacillus</taxon>
    </lineage>
</organism>
<evidence type="ECO:0000256" key="5">
    <source>
        <dbReference type="ARBA" id="ARBA00022679"/>
    </source>
</evidence>
<evidence type="ECO:0000256" key="13">
    <source>
        <dbReference type="HAMAP-Rule" id="MF_01987"/>
    </source>
</evidence>
<feature type="binding site" evidence="13">
    <location>
        <begin position="12"/>
        <end position="14"/>
    </location>
    <ligand>
        <name>substrate</name>
    </ligand>
</feature>
<comment type="caution">
    <text evidence="13">Lacks conserved residue(s) required for the propagation of feature annotation.</text>
</comment>
<comment type="subcellular location">
    <subcellularLocation>
        <location evidence="13">Cytoplasm</location>
    </subcellularLocation>
</comment>
<evidence type="ECO:0000256" key="1">
    <source>
        <dbReference type="ARBA" id="ARBA00005380"/>
    </source>
</evidence>
<dbReference type="KEGG" id="adp:NCTC12871_01281"/>
<evidence type="ECO:0000256" key="11">
    <source>
        <dbReference type="ARBA" id="ARBA00022958"/>
    </source>
</evidence>
<protein>
    <recommendedName>
        <fullName evidence="3 13">Ribokinase</fullName>
        <shortName evidence="13">RK</shortName>
        <ecNumber evidence="2 13">2.7.1.15</ecNumber>
    </recommendedName>
</protein>
<evidence type="ECO:0000256" key="10">
    <source>
        <dbReference type="ARBA" id="ARBA00022842"/>
    </source>
</evidence>
<keyword evidence="4 13" id="KW-0963">Cytoplasm</keyword>
<keyword evidence="8 13" id="KW-0418">Kinase</keyword>
<feature type="binding site" evidence="13">
    <location>
        <position position="295"/>
    </location>
    <ligand>
        <name>K(+)</name>
        <dbReference type="ChEBI" id="CHEBI:29103"/>
    </ligand>
</feature>
<comment type="function">
    <text evidence="13">Catalyzes the phosphorylation of ribose at O-5 in a reaction requiring ATP and magnesium. The resulting D-ribose-5-phosphate can then be used either for sythesis of nucleotides, histidine, and tryptophan, or as a component of the pentose phosphate pathway.</text>
</comment>
<dbReference type="InterPro" id="IPR011877">
    <property type="entry name" value="Ribokinase"/>
</dbReference>
<evidence type="ECO:0000259" key="14">
    <source>
        <dbReference type="Pfam" id="PF00294"/>
    </source>
</evidence>
<dbReference type="UniPathway" id="UPA00916">
    <property type="reaction ID" value="UER00889"/>
</dbReference>
<dbReference type="GO" id="GO:0005524">
    <property type="term" value="F:ATP binding"/>
    <property type="evidence" value="ECO:0007669"/>
    <property type="project" value="UniProtKB-UniRule"/>
</dbReference>
<feature type="binding site" evidence="13">
    <location>
        <position position="289"/>
    </location>
    <ligand>
        <name>K(+)</name>
        <dbReference type="ChEBI" id="CHEBI:29103"/>
    </ligand>
</feature>
<feature type="binding site" evidence="13">
    <location>
        <position position="286"/>
    </location>
    <ligand>
        <name>K(+)</name>
        <dbReference type="ChEBI" id="CHEBI:29103"/>
    </ligand>
</feature>
<feature type="binding site" evidence="13">
    <location>
        <begin position="255"/>
        <end position="256"/>
    </location>
    <ligand>
        <name>ATP</name>
        <dbReference type="ChEBI" id="CHEBI:30616"/>
    </ligand>
</feature>
<feature type="binding site" evidence="13">
    <location>
        <position position="256"/>
    </location>
    <ligand>
        <name>substrate</name>
    </ligand>
</feature>
<keyword evidence="11 13" id="KW-0630">Potassium</keyword>
<proteinExistence type="inferred from homology"/>
<dbReference type="NCBIfam" id="TIGR02152">
    <property type="entry name" value="D_ribokin_bact"/>
    <property type="match status" value="1"/>
</dbReference>
<dbReference type="RefSeq" id="WP_126600019.1">
    <property type="nucleotide sequence ID" value="NZ_LR134510.1"/>
</dbReference>
<reference evidence="15 16" key="1">
    <citation type="submission" date="2018-12" db="EMBL/GenBank/DDBJ databases">
        <authorList>
            <consortium name="Pathogen Informatics"/>
        </authorList>
    </citation>
    <scope>NUCLEOTIDE SEQUENCE [LARGE SCALE GENOMIC DNA]</scope>
    <source>
        <strain evidence="15 16">NCTC12871</strain>
    </source>
</reference>
<name>A0A448TV24_9PAST</name>
<comment type="similarity">
    <text evidence="13">Belongs to the carbohydrate kinase PfkB family. Ribokinase subfamily.</text>
</comment>
<dbReference type="HAMAP" id="MF_01987">
    <property type="entry name" value="Ribokinase"/>
    <property type="match status" value="1"/>
</dbReference>
<comment type="subunit">
    <text evidence="13">Homodimer.</text>
</comment>
<dbReference type="CDD" id="cd01174">
    <property type="entry name" value="ribokinase"/>
    <property type="match status" value="1"/>
</dbReference>
<feature type="binding site" evidence="13">
    <location>
        <position position="144"/>
    </location>
    <ligand>
        <name>substrate</name>
    </ligand>
</feature>
<dbReference type="EMBL" id="LR134510">
    <property type="protein sequence ID" value="VEJ09796.1"/>
    <property type="molecule type" value="Genomic_DNA"/>
</dbReference>
<feature type="binding site" evidence="13">
    <location>
        <position position="250"/>
    </location>
    <ligand>
        <name>K(+)</name>
        <dbReference type="ChEBI" id="CHEBI:29103"/>
    </ligand>
</feature>
<dbReference type="AlphaFoldDB" id="A0A448TV24"/>
<keyword evidence="7 13" id="KW-0547">Nucleotide-binding</keyword>
<dbReference type="PANTHER" id="PTHR10584">
    <property type="entry name" value="SUGAR KINASE"/>
    <property type="match status" value="1"/>
</dbReference>
<sequence length="310" mass="33207">MNKRLTILGSVNVDHVLQTSYFLKPGETLKAHSYKTVYGGKGANQAVAAARIKSPSLDVHFLGCVGNDNFGRPIKSALRNEGLNVDHLEILPDATTGVAFIQVSKTGENSIVIAGGANDCVNENYLMAHTDPLLNTDCLLMQLETPLATILSAAKLAKTRQTLVVLNPAPAYELPLELYQYVDIITPNETEAEILTGVQVTDMHTAQQAADILHQRGVKCVLITLGKKGVYFSRNGEQALVTGFSVDAVDTTAAGDTFNAGFLVALLEDNLIPDAIRFGQAAAAISVTRFGAQPSIPKRNEVISFLSQQS</sequence>
<dbReference type="InterPro" id="IPR029056">
    <property type="entry name" value="Ribokinase-like"/>
</dbReference>
<comment type="activity regulation">
    <text evidence="13">Activated by a monovalent cation that binds near, but not in, the active site. The most likely occupant of the site in vivo is potassium. Ion binding induces a conformational change that may alter substrate affinity.</text>
</comment>
<dbReference type="InterPro" id="IPR002139">
    <property type="entry name" value="Ribo/fructo_kinase"/>
</dbReference>
<dbReference type="GO" id="GO:0046872">
    <property type="term" value="F:metal ion binding"/>
    <property type="evidence" value="ECO:0007669"/>
    <property type="project" value="UniProtKB-KW"/>
</dbReference>
<dbReference type="GO" id="GO:0019303">
    <property type="term" value="P:D-ribose catabolic process"/>
    <property type="evidence" value="ECO:0007669"/>
    <property type="project" value="UniProtKB-UniRule"/>
</dbReference>
<feature type="binding site" evidence="13">
    <location>
        <begin position="224"/>
        <end position="229"/>
    </location>
    <ligand>
        <name>ATP</name>
        <dbReference type="ChEBI" id="CHEBI:30616"/>
    </ligand>
</feature>